<reference evidence="6 7" key="1">
    <citation type="submission" date="2021-03" db="EMBL/GenBank/DDBJ databases">
        <title>novel species isolated from a fishpond in China.</title>
        <authorList>
            <person name="Lu H."/>
            <person name="Cai Z."/>
        </authorList>
    </citation>
    <scope>NUCLEOTIDE SEQUENCE [LARGE SCALE GENOMIC DNA]</scope>
    <source>
        <strain evidence="6 7">YJ13C</strain>
    </source>
</reference>
<evidence type="ECO:0000256" key="3">
    <source>
        <dbReference type="ARBA" id="ARBA00023125"/>
    </source>
</evidence>
<dbReference type="InterPro" id="IPR005119">
    <property type="entry name" value="LysR_subst-bd"/>
</dbReference>
<evidence type="ECO:0000313" key="6">
    <source>
        <dbReference type="EMBL" id="MBN7814556.1"/>
    </source>
</evidence>
<dbReference type="Pfam" id="PF00126">
    <property type="entry name" value="HTH_1"/>
    <property type="match status" value="1"/>
</dbReference>
<dbReference type="PANTHER" id="PTHR30126">
    <property type="entry name" value="HTH-TYPE TRANSCRIPTIONAL REGULATOR"/>
    <property type="match status" value="1"/>
</dbReference>
<dbReference type="Pfam" id="PF03466">
    <property type="entry name" value="LysR_substrate"/>
    <property type="match status" value="1"/>
</dbReference>
<evidence type="ECO:0000256" key="2">
    <source>
        <dbReference type="ARBA" id="ARBA00023015"/>
    </source>
</evidence>
<organism evidence="6 7">
    <name type="scientific">Algoriphagus pacificus</name>
    <dbReference type="NCBI Taxonomy" id="2811234"/>
    <lineage>
        <taxon>Bacteria</taxon>
        <taxon>Pseudomonadati</taxon>
        <taxon>Bacteroidota</taxon>
        <taxon>Cytophagia</taxon>
        <taxon>Cytophagales</taxon>
        <taxon>Cyclobacteriaceae</taxon>
        <taxon>Algoriphagus</taxon>
    </lineage>
</organism>
<dbReference type="InterPro" id="IPR000847">
    <property type="entry name" value="LysR_HTH_N"/>
</dbReference>
<name>A0ABS3CDG2_9BACT</name>
<proteinExistence type="inferred from homology"/>
<dbReference type="SUPFAM" id="SSF53850">
    <property type="entry name" value="Periplasmic binding protein-like II"/>
    <property type="match status" value="1"/>
</dbReference>
<comment type="similarity">
    <text evidence="1">Belongs to the LysR transcriptional regulatory family.</text>
</comment>
<dbReference type="RefSeq" id="WP_206585198.1">
    <property type="nucleotide sequence ID" value="NZ_JAFKCU010000001.1"/>
</dbReference>
<keyword evidence="3" id="KW-0238">DNA-binding</keyword>
<keyword evidence="2" id="KW-0805">Transcription regulation</keyword>
<dbReference type="Proteomes" id="UP000664480">
    <property type="component" value="Unassembled WGS sequence"/>
</dbReference>
<dbReference type="EMBL" id="JAFKCU010000001">
    <property type="protein sequence ID" value="MBN7814556.1"/>
    <property type="molecule type" value="Genomic_DNA"/>
</dbReference>
<dbReference type="Gene3D" id="1.10.10.10">
    <property type="entry name" value="Winged helix-like DNA-binding domain superfamily/Winged helix DNA-binding domain"/>
    <property type="match status" value="1"/>
</dbReference>
<evidence type="ECO:0000256" key="1">
    <source>
        <dbReference type="ARBA" id="ARBA00009437"/>
    </source>
</evidence>
<keyword evidence="4" id="KW-0804">Transcription</keyword>
<feature type="domain" description="HTH lysR-type" evidence="5">
    <location>
        <begin position="1"/>
        <end position="60"/>
    </location>
</feature>
<accession>A0ABS3CDG2</accession>
<comment type="caution">
    <text evidence="6">The sequence shown here is derived from an EMBL/GenBank/DDBJ whole genome shotgun (WGS) entry which is preliminary data.</text>
</comment>
<evidence type="ECO:0000259" key="5">
    <source>
        <dbReference type="PROSITE" id="PS50931"/>
    </source>
</evidence>
<evidence type="ECO:0000256" key="4">
    <source>
        <dbReference type="ARBA" id="ARBA00023163"/>
    </source>
</evidence>
<sequence length="297" mass="34215">MNYTIHQLQIFLKVVQTKSITKASEELFMTQPAVSIQLKNLQDQFEIPLTEVIGRQLYITDFGREIAEVAERVIQELDNITYKTQAYQGILTGKLSISSASTGKYVIPYFLSGFMEKHTGIDLILDVTNKTRVIESLKNNEIDFAMVSVVPDKLPVEEEVLIENKLYLVGNQDLRDEKKPLIYREEGSATRMAMEKYFEEHQGKKRKRMELTSNEAVKQAVIAGLGYSIMPMIGIHNELVSNQLFVLDSPDLPIKTEWRLIWLKGKKLSPISQAFLEFIRTEKQKILNDNFSWYLDQ</sequence>
<protein>
    <submittedName>
        <fullName evidence="6">LysR family transcriptional regulator</fullName>
    </submittedName>
</protein>
<dbReference type="InterPro" id="IPR036388">
    <property type="entry name" value="WH-like_DNA-bd_sf"/>
</dbReference>
<dbReference type="PANTHER" id="PTHR30126:SF5">
    <property type="entry name" value="HTH-TYPE TRANSCRIPTIONAL ACTIVATOR CMPR"/>
    <property type="match status" value="1"/>
</dbReference>
<gene>
    <name evidence="6" type="ORF">J0A69_03910</name>
</gene>
<dbReference type="SUPFAM" id="SSF46785">
    <property type="entry name" value="Winged helix' DNA-binding domain"/>
    <property type="match status" value="1"/>
</dbReference>
<evidence type="ECO:0000313" key="7">
    <source>
        <dbReference type="Proteomes" id="UP000664480"/>
    </source>
</evidence>
<dbReference type="PROSITE" id="PS50931">
    <property type="entry name" value="HTH_LYSR"/>
    <property type="match status" value="1"/>
</dbReference>
<keyword evidence="7" id="KW-1185">Reference proteome</keyword>
<dbReference type="InterPro" id="IPR036390">
    <property type="entry name" value="WH_DNA-bd_sf"/>
</dbReference>
<dbReference type="Gene3D" id="3.40.190.10">
    <property type="entry name" value="Periplasmic binding protein-like II"/>
    <property type="match status" value="2"/>
</dbReference>